<dbReference type="EMBL" id="LIUT01000001">
    <property type="protein sequence ID" value="KOR90693.1"/>
    <property type="molecule type" value="Genomic_DNA"/>
</dbReference>
<sequence>MLKQFTQPMSPKNLNLQTMYRIIHKFGPVSVSDVVELSKLKPNTCARLLEELMQANLIQLSGYGLSSGGRKPLMYRINPEAYSVIGVDISLSYITIALLDLELNIVDVSKKKFHSSESAEAIQAFCVESVQRLILEHHIDQEKLLGIGLGSTNLRPVNGIVQLLEERFKVRVIEKNGADLAALGEYRKFNPDRGERLIYTMCSISIRSGLVTNLGIENRLSVLSDRAFGHMVVDVNGPRCSCGSYGCLEALSSIQAIRHELIRLIRLGQPSKLTELVDNIEYFEFEHLQEALTLEDPLTCQVVRTAAYYFGVGLFNLILITQPDTVIIGGALGPNPVFFNTAVDAVTKRMTNMPEMNIQYKPAANYNIVAIGAGCHIIDSFTE</sequence>
<dbReference type="SUPFAM" id="SSF53067">
    <property type="entry name" value="Actin-like ATPase domain"/>
    <property type="match status" value="1"/>
</dbReference>
<dbReference type="InterPro" id="IPR036390">
    <property type="entry name" value="WH_DNA-bd_sf"/>
</dbReference>
<dbReference type="InterPro" id="IPR000600">
    <property type="entry name" value="ROK"/>
</dbReference>
<dbReference type="SUPFAM" id="SSF46785">
    <property type="entry name" value="Winged helix' DNA-binding domain"/>
    <property type="match status" value="1"/>
</dbReference>
<evidence type="ECO:0000313" key="5">
    <source>
        <dbReference type="Proteomes" id="UP000036932"/>
    </source>
</evidence>
<evidence type="ECO:0000256" key="3">
    <source>
        <dbReference type="ARBA" id="ARBA00022629"/>
    </source>
</evidence>
<reference evidence="5" key="1">
    <citation type="submission" date="2015-08" db="EMBL/GenBank/DDBJ databases">
        <title>Genome sequencing project for genomic taxonomy and phylogenomics of Bacillus-like bacteria.</title>
        <authorList>
            <person name="Liu B."/>
            <person name="Wang J."/>
            <person name="Zhu Y."/>
            <person name="Liu G."/>
            <person name="Chen Q."/>
            <person name="Chen Z."/>
            <person name="Lan J."/>
            <person name="Che J."/>
            <person name="Ge C."/>
            <person name="Shi H."/>
            <person name="Pan Z."/>
            <person name="Liu X."/>
        </authorList>
    </citation>
    <scope>NUCLEOTIDE SEQUENCE [LARGE SCALE GENOMIC DNA]</scope>
    <source>
        <strain evidence="5">FJAT-22460</strain>
    </source>
</reference>
<comment type="similarity">
    <text evidence="2">Belongs to the ROK (NagC/XylR) family.</text>
</comment>
<dbReference type="Gene3D" id="3.30.420.40">
    <property type="match status" value="2"/>
</dbReference>
<gene>
    <name evidence="4" type="ORF">AM231_08850</name>
</gene>
<dbReference type="Pfam" id="PF00480">
    <property type="entry name" value="ROK"/>
    <property type="match status" value="1"/>
</dbReference>
<dbReference type="InterPro" id="IPR036388">
    <property type="entry name" value="WH-like_DNA-bd_sf"/>
</dbReference>
<evidence type="ECO:0000256" key="1">
    <source>
        <dbReference type="ARBA" id="ARBA00002486"/>
    </source>
</evidence>
<keyword evidence="3" id="KW-0859">Xylose metabolism</keyword>
<dbReference type="Proteomes" id="UP000036932">
    <property type="component" value="Unassembled WGS sequence"/>
</dbReference>
<organism evidence="4 5">
    <name type="scientific">Paenibacillus solani</name>
    <dbReference type="NCBI Taxonomy" id="1705565"/>
    <lineage>
        <taxon>Bacteria</taxon>
        <taxon>Bacillati</taxon>
        <taxon>Bacillota</taxon>
        <taxon>Bacilli</taxon>
        <taxon>Bacillales</taxon>
        <taxon>Paenibacillaceae</taxon>
        <taxon>Paenibacillus</taxon>
    </lineage>
</organism>
<evidence type="ECO:0008006" key="6">
    <source>
        <dbReference type="Google" id="ProtNLM"/>
    </source>
</evidence>
<evidence type="ECO:0000313" key="4">
    <source>
        <dbReference type="EMBL" id="KOR90693.1"/>
    </source>
</evidence>
<accession>A0A0M1P873</accession>
<comment type="caution">
    <text evidence="4">The sequence shown here is derived from an EMBL/GenBank/DDBJ whole genome shotgun (WGS) entry which is preliminary data.</text>
</comment>
<keyword evidence="3" id="KW-0119">Carbohydrate metabolism</keyword>
<name>A0A0M1P873_9BACL</name>
<dbReference type="InterPro" id="IPR043129">
    <property type="entry name" value="ATPase_NBD"/>
</dbReference>
<keyword evidence="5" id="KW-1185">Reference proteome</keyword>
<dbReference type="PATRIC" id="fig|1705565.3.peg.3732"/>
<comment type="function">
    <text evidence="1">Transcriptional repressor of xylose-utilizing enzymes.</text>
</comment>
<dbReference type="PANTHER" id="PTHR18964:SF149">
    <property type="entry name" value="BIFUNCTIONAL UDP-N-ACETYLGLUCOSAMINE 2-EPIMERASE_N-ACETYLMANNOSAMINE KINASE"/>
    <property type="match status" value="1"/>
</dbReference>
<dbReference type="Gene3D" id="1.10.10.10">
    <property type="entry name" value="Winged helix-like DNA-binding domain superfamily/Winged helix DNA-binding domain"/>
    <property type="match status" value="1"/>
</dbReference>
<evidence type="ECO:0000256" key="2">
    <source>
        <dbReference type="ARBA" id="ARBA00006479"/>
    </source>
</evidence>
<dbReference type="PANTHER" id="PTHR18964">
    <property type="entry name" value="ROK (REPRESSOR, ORF, KINASE) FAMILY"/>
    <property type="match status" value="1"/>
</dbReference>
<dbReference type="GO" id="GO:0042732">
    <property type="term" value="P:D-xylose metabolic process"/>
    <property type="evidence" value="ECO:0007669"/>
    <property type="project" value="UniProtKB-KW"/>
</dbReference>
<dbReference type="AlphaFoldDB" id="A0A0M1P873"/>
<proteinExistence type="inferred from homology"/>
<protein>
    <recommendedName>
        <fullName evidence="6">ROK family transcriptional regulator</fullName>
    </recommendedName>
</protein>